<proteinExistence type="predicted"/>
<evidence type="ECO:0000256" key="4">
    <source>
        <dbReference type="ARBA" id="ARBA00022777"/>
    </source>
</evidence>
<keyword evidence="3" id="KW-0808">Transferase</keyword>
<dbReference type="OrthoDB" id="3573097at2"/>
<dbReference type="Gene3D" id="3.30.565.10">
    <property type="entry name" value="Histidine kinase-like ATPase, C-terminal domain"/>
    <property type="match status" value="1"/>
</dbReference>
<dbReference type="EC" id="2.7.13.3" evidence="2"/>
<accession>A0A1T5JLC3</accession>
<dbReference type="GO" id="GO:0000160">
    <property type="term" value="P:phosphorelay signal transduction system"/>
    <property type="evidence" value="ECO:0007669"/>
    <property type="project" value="UniProtKB-KW"/>
</dbReference>
<sequence>MGITRPARGLAQSRADGADGLDHDDRKDRISDSRSFVVASGAVALAFGIGTALQTVYIFAWVAPGGSRGMLFERITANVVGIGGAVLLLGFLLMTRWGPSLHEWWRPRVLALTFAVSCAAGLVRVGLQLLLGVYRSPTIDVVLVEFGASVATLMVCGAFGFAVSAARRRTRHEEREQTAQRRAADLALQALQGEELRVKSEVAEGLHGTVQQRLVFIAASLDELAKRVHAGEQLSENDIRSVERRVDELRERDVRATSRLLSPPLLEVGVAPSIRAILQRLPTSIITKFDVSREFRALDDPADNAIGLSQRSLLVRSLEEGITNALKHGAADSIRVSLSVVDGVEPAGKRIVLTVFDNGVGIAPDPSIDGGLLSLSRRIQAFQGDMKIGPGNEGGTALRVSLPAPEPSRNESEKDPASSLR</sequence>
<feature type="transmembrane region" description="Helical" evidence="8">
    <location>
        <begin position="109"/>
        <end position="134"/>
    </location>
</feature>
<evidence type="ECO:0000313" key="11">
    <source>
        <dbReference type="Proteomes" id="UP000190857"/>
    </source>
</evidence>
<dbReference type="GO" id="GO:0004673">
    <property type="term" value="F:protein histidine kinase activity"/>
    <property type="evidence" value="ECO:0007669"/>
    <property type="project" value="UniProtKB-EC"/>
</dbReference>
<dbReference type="CDD" id="cd16917">
    <property type="entry name" value="HATPase_UhpB-NarQ-NarX-like"/>
    <property type="match status" value="1"/>
</dbReference>
<evidence type="ECO:0000313" key="10">
    <source>
        <dbReference type="EMBL" id="SKC52211.1"/>
    </source>
</evidence>
<feature type="compositionally biased region" description="Basic and acidic residues" evidence="7">
    <location>
        <begin position="408"/>
        <end position="421"/>
    </location>
</feature>
<keyword evidence="8" id="KW-1133">Transmembrane helix</keyword>
<evidence type="ECO:0000256" key="8">
    <source>
        <dbReference type="SAM" id="Phobius"/>
    </source>
</evidence>
<dbReference type="InterPro" id="IPR050482">
    <property type="entry name" value="Sensor_HK_TwoCompSys"/>
</dbReference>
<evidence type="ECO:0000256" key="5">
    <source>
        <dbReference type="ARBA" id="ARBA00023012"/>
    </source>
</evidence>
<gene>
    <name evidence="10" type="ORF">SAMN06309945_1662</name>
</gene>
<dbReference type="SMART" id="SM00387">
    <property type="entry name" value="HATPase_c"/>
    <property type="match status" value="1"/>
</dbReference>
<feature type="transmembrane region" description="Helical" evidence="8">
    <location>
        <begin position="146"/>
        <end position="166"/>
    </location>
</feature>
<dbReference type="InterPro" id="IPR036890">
    <property type="entry name" value="HATPase_C_sf"/>
</dbReference>
<dbReference type="Pfam" id="PF02518">
    <property type="entry name" value="HATPase_c"/>
    <property type="match status" value="1"/>
</dbReference>
<comment type="catalytic activity">
    <reaction evidence="1">
        <text>ATP + protein L-histidine = ADP + protein N-phospho-L-histidine.</text>
        <dbReference type="EC" id="2.7.13.3"/>
    </reaction>
</comment>
<feature type="domain" description="Histidine kinase/HSP90-like ATPase" evidence="9">
    <location>
        <begin position="309"/>
        <end position="406"/>
    </location>
</feature>
<organism evidence="10 11">
    <name type="scientific">Okibacterium fritillariae</name>
    <dbReference type="NCBI Taxonomy" id="123320"/>
    <lineage>
        <taxon>Bacteria</taxon>
        <taxon>Bacillati</taxon>
        <taxon>Actinomycetota</taxon>
        <taxon>Actinomycetes</taxon>
        <taxon>Micrococcales</taxon>
        <taxon>Microbacteriaceae</taxon>
        <taxon>Okibacterium</taxon>
    </lineage>
</organism>
<keyword evidence="8" id="KW-0472">Membrane</keyword>
<dbReference type="Proteomes" id="UP000190857">
    <property type="component" value="Unassembled WGS sequence"/>
</dbReference>
<evidence type="ECO:0000259" key="9">
    <source>
        <dbReference type="SMART" id="SM00387"/>
    </source>
</evidence>
<keyword evidence="11" id="KW-1185">Reference proteome</keyword>
<keyword evidence="5" id="KW-0902">Two-component regulatory system</keyword>
<evidence type="ECO:0000256" key="1">
    <source>
        <dbReference type="ARBA" id="ARBA00000085"/>
    </source>
</evidence>
<dbReference type="InterPro" id="IPR003594">
    <property type="entry name" value="HATPase_dom"/>
</dbReference>
<keyword evidence="4 10" id="KW-0418">Kinase</keyword>
<feature type="region of interest" description="Disordered" evidence="7">
    <location>
        <begin position="1"/>
        <end position="25"/>
    </location>
</feature>
<feature type="region of interest" description="Disordered" evidence="7">
    <location>
        <begin position="387"/>
        <end position="421"/>
    </location>
</feature>
<feature type="coiled-coil region" evidence="6">
    <location>
        <begin position="232"/>
        <end position="259"/>
    </location>
</feature>
<dbReference type="AlphaFoldDB" id="A0A1T5JLC3"/>
<feature type="compositionally biased region" description="Basic and acidic residues" evidence="7">
    <location>
        <begin position="16"/>
        <end position="25"/>
    </location>
</feature>
<evidence type="ECO:0000256" key="3">
    <source>
        <dbReference type="ARBA" id="ARBA00022679"/>
    </source>
</evidence>
<dbReference type="STRING" id="123320.SAMN06309945_1662"/>
<feature type="transmembrane region" description="Helical" evidence="8">
    <location>
        <begin position="75"/>
        <end position="97"/>
    </location>
</feature>
<evidence type="ECO:0000256" key="7">
    <source>
        <dbReference type="SAM" id="MobiDB-lite"/>
    </source>
</evidence>
<dbReference type="PANTHER" id="PTHR24421:SF10">
    <property type="entry name" value="NITRATE_NITRITE SENSOR PROTEIN NARQ"/>
    <property type="match status" value="1"/>
</dbReference>
<evidence type="ECO:0000256" key="6">
    <source>
        <dbReference type="SAM" id="Coils"/>
    </source>
</evidence>
<evidence type="ECO:0000256" key="2">
    <source>
        <dbReference type="ARBA" id="ARBA00012438"/>
    </source>
</evidence>
<protein>
    <recommendedName>
        <fullName evidence="2">histidine kinase</fullName>
        <ecNumber evidence="2">2.7.13.3</ecNumber>
    </recommendedName>
</protein>
<dbReference type="SUPFAM" id="SSF55874">
    <property type="entry name" value="ATPase domain of HSP90 chaperone/DNA topoisomerase II/histidine kinase"/>
    <property type="match status" value="1"/>
</dbReference>
<dbReference type="RefSeq" id="WP_079727647.1">
    <property type="nucleotide sequence ID" value="NZ_FUZP01000001.1"/>
</dbReference>
<dbReference type="PANTHER" id="PTHR24421">
    <property type="entry name" value="NITRATE/NITRITE SENSOR PROTEIN NARX-RELATED"/>
    <property type="match status" value="1"/>
</dbReference>
<reference evidence="10 11" key="1">
    <citation type="submission" date="2017-02" db="EMBL/GenBank/DDBJ databases">
        <authorList>
            <person name="Peterson S.W."/>
        </authorList>
    </citation>
    <scope>NUCLEOTIDE SEQUENCE [LARGE SCALE GENOMIC DNA]</scope>
    <source>
        <strain evidence="10 11">VKM Ac-2059</strain>
    </source>
</reference>
<name>A0A1T5JLC3_9MICO</name>
<keyword evidence="8" id="KW-0812">Transmembrane</keyword>
<keyword evidence="6" id="KW-0175">Coiled coil</keyword>
<feature type="transmembrane region" description="Helical" evidence="8">
    <location>
        <begin position="36"/>
        <end position="63"/>
    </location>
</feature>
<dbReference type="EMBL" id="FUZP01000001">
    <property type="protein sequence ID" value="SKC52211.1"/>
    <property type="molecule type" value="Genomic_DNA"/>
</dbReference>